<name>A0A1G6VBN8_9BACT</name>
<sequence>MEIFTGQELSETKAMQRVIANPDYTVTFITTAAESGNRLTDMEIELRPGGGNGMHRHLNFTEAFIPIEGALEVQVGKNKLLLEPGERYTIPIGVPHNFSNPGRKPIRFRVVIEPGHEGFEYSLRMLYGLANDGRGEIKTWDDMLRAAVILIISDMRLAGKQSFINPFLPLLYRLACRKGYDLEMVRKYCI</sequence>
<dbReference type="Proteomes" id="UP000198748">
    <property type="component" value="Unassembled WGS sequence"/>
</dbReference>
<protein>
    <submittedName>
        <fullName evidence="2">Mannose-6-phosphate isomerase, cupin superfamily</fullName>
    </submittedName>
</protein>
<dbReference type="OrthoDB" id="72027at2"/>
<dbReference type="Gene3D" id="2.60.120.10">
    <property type="entry name" value="Jelly Rolls"/>
    <property type="match status" value="1"/>
</dbReference>
<evidence type="ECO:0000259" key="1">
    <source>
        <dbReference type="Pfam" id="PF07883"/>
    </source>
</evidence>
<dbReference type="InterPro" id="IPR053146">
    <property type="entry name" value="QDO-like"/>
</dbReference>
<reference evidence="3" key="1">
    <citation type="submission" date="2016-10" db="EMBL/GenBank/DDBJ databases">
        <authorList>
            <person name="Varghese N."/>
            <person name="Submissions S."/>
        </authorList>
    </citation>
    <scope>NUCLEOTIDE SEQUENCE [LARGE SCALE GENOMIC DNA]</scope>
    <source>
        <strain evidence="3">DSM 25329</strain>
    </source>
</reference>
<organism evidence="2 3">
    <name type="scientific">Dyadobacter soli</name>
    <dbReference type="NCBI Taxonomy" id="659014"/>
    <lineage>
        <taxon>Bacteria</taxon>
        <taxon>Pseudomonadati</taxon>
        <taxon>Bacteroidota</taxon>
        <taxon>Cytophagia</taxon>
        <taxon>Cytophagales</taxon>
        <taxon>Spirosomataceae</taxon>
        <taxon>Dyadobacter</taxon>
    </lineage>
</organism>
<gene>
    <name evidence="2" type="ORF">SAMN04487996_101186</name>
</gene>
<dbReference type="Pfam" id="PF07883">
    <property type="entry name" value="Cupin_2"/>
    <property type="match status" value="1"/>
</dbReference>
<dbReference type="InterPro" id="IPR011051">
    <property type="entry name" value="RmlC_Cupin_sf"/>
</dbReference>
<dbReference type="GO" id="GO:0016853">
    <property type="term" value="F:isomerase activity"/>
    <property type="evidence" value="ECO:0007669"/>
    <property type="project" value="UniProtKB-KW"/>
</dbReference>
<dbReference type="SUPFAM" id="SSF51182">
    <property type="entry name" value="RmlC-like cupins"/>
    <property type="match status" value="1"/>
</dbReference>
<dbReference type="RefSeq" id="WP_090145799.1">
    <property type="nucleotide sequence ID" value="NZ_FNAN01000001.1"/>
</dbReference>
<accession>A0A1G6VBN8</accession>
<dbReference type="EMBL" id="FNAN01000001">
    <property type="protein sequence ID" value="SDD50447.1"/>
    <property type="molecule type" value="Genomic_DNA"/>
</dbReference>
<dbReference type="AlphaFoldDB" id="A0A1G6VBN8"/>
<dbReference type="PANTHER" id="PTHR36440:SF1">
    <property type="entry name" value="PUTATIVE (AFU_ORTHOLOGUE AFUA_8G07350)-RELATED"/>
    <property type="match status" value="1"/>
</dbReference>
<dbReference type="InterPro" id="IPR013096">
    <property type="entry name" value="Cupin_2"/>
</dbReference>
<evidence type="ECO:0000313" key="3">
    <source>
        <dbReference type="Proteomes" id="UP000198748"/>
    </source>
</evidence>
<dbReference type="STRING" id="659014.SAMN04487996_101186"/>
<proteinExistence type="predicted"/>
<dbReference type="PANTHER" id="PTHR36440">
    <property type="entry name" value="PUTATIVE (AFU_ORTHOLOGUE AFUA_8G07350)-RELATED"/>
    <property type="match status" value="1"/>
</dbReference>
<keyword evidence="2" id="KW-0413">Isomerase</keyword>
<dbReference type="InterPro" id="IPR014710">
    <property type="entry name" value="RmlC-like_jellyroll"/>
</dbReference>
<evidence type="ECO:0000313" key="2">
    <source>
        <dbReference type="EMBL" id="SDD50447.1"/>
    </source>
</evidence>
<feature type="domain" description="Cupin type-2" evidence="1">
    <location>
        <begin position="43"/>
        <end position="111"/>
    </location>
</feature>
<keyword evidence="3" id="KW-1185">Reference proteome</keyword>